<dbReference type="PROSITE" id="PS51781">
    <property type="entry name" value="SH3B"/>
    <property type="match status" value="1"/>
</dbReference>
<dbReference type="Gene3D" id="2.60.40.1080">
    <property type="match status" value="10"/>
</dbReference>
<organism evidence="2 3">
    <name type="scientific">Blautia ammoniilytica</name>
    <dbReference type="NCBI Taxonomy" id="2981782"/>
    <lineage>
        <taxon>Bacteria</taxon>
        <taxon>Bacillati</taxon>
        <taxon>Bacillota</taxon>
        <taxon>Clostridia</taxon>
        <taxon>Lachnospirales</taxon>
        <taxon>Lachnospiraceae</taxon>
        <taxon>Blautia</taxon>
    </lineage>
</organism>
<evidence type="ECO:0000313" key="3">
    <source>
        <dbReference type="Proteomes" id="UP001652409"/>
    </source>
</evidence>
<protein>
    <submittedName>
        <fullName evidence="2">Ig-like domain-containing protein</fullName>
    </submittedName>
</protein>
<dbReference type="InterPro" id="IPR003343">
    <property type="entry name" value="Big_2"/>
</dbReference>
<evidence type="ECO:0000259" key="1">
    <source>
        <dbReference type="PROSITE" id="PS51781"/>
    </source>
</evidence>
<evidence type="ECO:0000313" key="2">
    <source>
        <dbReference type="EMBL" id="MCU6766640.1"/>
    </source>
</evidence>
<name>A0ABT2TWL8_9FIRM</name>
<dbReference type="Pfam" id="PF02368">
    <property type="entry name" value="Big_2"/>
    <property type="match status" value="5"/>
</dbReference>
<dbReference type="SMART" id="SM00635">
    <property type="entry name" value="BID_2"/>
    <property type="match status" value="12"/>
</dbReference>
<accession>A0ABT2TWL8</accession>
<dbReference type="Pfam" id="PF08239">
    <property type="entry name" value="SH3_3"/>
    <property type="match status" value="1"/>
</dbReference>
<reference evidence="2 3" key="1">
    <citation type="journal article" date="2021" name="ISME Commun">
        <title>Automated analysis of genomic sequences facilitates high-throughput and comprehensive description of bacteria.</title>
        <authorList>
            <person name="Hitch T.C.A."/>
        </authorList>
    </citation>
    <scope>NUCLEOTIDE SEQUENCE [LARGE SCALE GENOMIC DNA]</scope>
    <source>
        <strain evidence="2 3">Sanger_23</strain>
    </source>
</reference>
<sequence>MEVFQCPLNPGLAMVTVTAPDGSSVSFIVSVSAGSFDQTTLTPDNLKQIVLQLNVTDKETAALPEIKSDGGVVTWKVLDTDIARIAGNKVEGLKAGHTVAVATAPDGSSVGVSVKVLAEPVVTVKLTGQDEISLKMGQDETHDLTKELTVDLIGGLTTPGLGGGSAPAVGTNSLLSQLTWTCSDESVVKVYSGVAVAKSAGVAVVTATAPDGSMAVFTITVDAEDISSVQLKAGESNIVNLILDGSDDESHKDLAKLVVDTVMGADPATFNWVSADKTIATVSHGVVRAQAVGNTTVTVTAPDGSKVVFIVAVSAGGFKPGYEADWEATLQVGVADKMSKKLPTVEATAGKVTWSCADESIAKITGDSVTAVAPGITYVIAKAPNGSELAFKVTVYASPAISFDKDSVSVPTGEVVQANVAVDPEDAAVDYEVKLDGNLAAAGTDYTLSVNGKKISFVPLAAGRFVITATAEVNSETATAQLVVTAQQEVTKVAFTEDKRNLFVGDTDDLLSLIQWNDGLSTPYDTSLTWSTGNASVATVDDTGVVTATGVGRTYVYAKASNGLRAKILVIVDAKVEGVTLSQENYELWVNEIAFIKATPNPANAKYTKVEYTSDDDTIATVSTDGRIVAKKGGTTYITATITWTDADGNNQTASARAKVFVKTPVKSVEVRRVDTDTNDDIVAKKRGETIQLKAVITPAETYDKSLTWSSENEAIATVDQNGKVTTVGKGTTYIYAKCMNGTYGTDGNGTPAVGMIKIIVGAEDDIQLDITPTRSEVYPGENVQYTTTLTPEEAYAGELTWSSDNSDVVIDSTGVAMVSKTAKAGLANITATMTFADGTTEKAKALLYIKTDVNSLKFEKDAMTIYLDEDDYLSPIFNDGATTPSDTSITWTSDDSSIVSVDSYGKIHANKLGTTWISAYSYNKLRAQMLVKVIAAPTGVKLSEEVISGFAGEKHDIGYTFTPDYTTETGVTWSTNNADVAYYDTYTNKIVMKGAGSCWITITANDTHHGVITDKVKVNVRQKVTGVTICAKKLTKKVGNMFKMTATAIPANGVGSTIFWSSSRPQVATVDEFGVVTCLKAGTTMITAITANGHVAKCYLRVKPGKKVYTVKYGVTTASALFVRNSASLQGIQIGQLGRGTAVTIVDTVDEWYKIKFNGGYGYVRAAYVKITSGALTKRTAVKSNGQISTTTWIYTGVGTGANTVAPVATRVLITGETGNYYRVRYGTGSVGSGYVLKSCVRPDAGFKYGVATKTTYLGTGTATKKFSSTPQITVYRVARTTKRTGVYADATGKGKRIGVIQCKAKVVLNSAKINGYYQVVFTNGVTGYVPVKALKLLGAGIKSYVNTTNTYTKAYRK</sequence>
<dbReference type="InterPro" id="IPR003646">
    <property type="entry name" value="SH3-like_bac-type"/>
</dbReference>
<proteinExistence type="predicted"/>
<dbReference type="Proteomes" id="UP001652409">
    <property type="component" value="Unassembled WGS sequence"/>
</dbReference>
<comment type="caution">
    <text evidence="2">The sequence shown here is derived from an EMBL/GenBank/DDBJ whole genome shotgun (WGS) entry which is preliminary data.</text>
</comment>
<dbReference type="InterPro" id="IPR008964">
    <property type="entry name" value="Invasin/intimin_cell_adhesion"/>
</dbReference>
<gene>
    <name evidence="2" type="ORF">OCV61_14730</name>
</gene>
<dbReference type="Gene3D" id="2.30.30.40">
    <property type="entry name" value="SH3 Domains"/>
    <property type="match status" value="1"/>
</dbReference>
<feature type="domain" description="SH3b" evidence="1">
    <location>
        <begin position="1107"/>
        <end position="1174"/>
    </location>
</feature>
<keyword evidence="3" id="KW-1185">Reference proteome</keyword>
<dbReference type="SMART" id="SM00287">
    <property type="entry name" value="SH3b"/>
    <property type="match status" value="2"/>
</dbReference>
<dbReference type="RefSeq" id="WP_158422450.1">
    <property type="nucleotide sequence ID" value="NZ_JAOQJL010000035.1"/>
</dbReference>
<dbReference type="EMBL" id="JAOQJL010000035">
    <property type="protein sequence ID" value="MCU6766640.1"/>
    <property type="molecule type" value="Genomic_DNA"/>
</dbReference>
<dbReference type="SUPFAM" id="SSF49373">
    <property type="entry name" value="Invasin/intimin cell-adhesion fragments"/>
    <property type="match status" value="10"/>
</dbReference>